<dbReference type="PROSITE" id="PS51253">
    <property type="entry name" value="HTH_CENPB"/>
    <property type="match status" value="1"/>
</dbReference>
<dbReference type="OrthoDB" id="7697906at2759"/>
<keyword evidence="6" id="KW-1185">Reference proteome</keyword>
<dbReference type="AlphaFoldDB" id="A0A7M7HB12"/>
<dbReference type="PANTHER" id="PTHR19303">
    <property type="entry name" value="TRANSPOSON"/>
    <property type="match status" value="1"/>
</dbReference>
<dbReference type="InParanoid" id="A0A7M7HB12"/>
<evidence type="ECO:0000313" key="5">
    <source>
        <dbReference type="EnsemblMetazoa" id="XP_008214724"/>
    </source>
</evidence>
<dbReference type="InterPro" id="IPR004875">
    <property type="entry name" value="DDE_SF_endonuclease_dom"/>
</dbReference>
<dbReference type="Pfam" id="PF05225">
    <property type="entry name" value="HTH_psq"/>
    <property type="match status" value="1"/>
</dbReference>
<dbReference type="InterPro" id="IPR007889">
    <property type="entry name" value="HTH_Psq"/>
</dbReference>
<evidence type="ECO:0000256" key="2">
    <source>
        <dbReference type="ARBA" id="ARBA00023125"/>
    </source>
</evidence>
<dbReference type="GO" id="GO:0005634">
    <property type="term" value="C:nucleus"/>
    <property type="evidence" value="ECO:0007669"/>
    <property type="project" value="UniProtKB-SubCell"/>
</dbReference>
<keyword evidence="3" id="KW-0539">Nucleus</keyword>
<organism evidence="5 6">
    <name type="scientific">Nasonia vitripennis</name>
    <name type="common">Parasitic wasp</name>
    <dbReference type="NCBI Taxonomy" id="7425"/>
    <lineage>
        <taxon>Eukaryota</taxon>
        <taxon>Metazoa</taxon>
        <taxon>Ecdysozoa</taxon>
        <taxon>Arthropoda</taxon>
        <taxon>Hexapoda</taxon>
        <taxon>Insecta</taxon>
        <taxon>Pterygota</taxon>
        <taxon>Neoptera</taxon>
        <taxon>Endopterygota</taxon>
        <taxon>Hymenoptera</taxon>
        <taxon>Apocrita</taxon>
        <taxon>Proctotrupomorpha</taxon>
        <taxon>Chalcidoidea</taxon>
        <taxon>Pteromalidae</taxon>
        <taxon>Pteromalinae</taxon>
        <taxon>Nasonia</taxon>
    </lineage>
</organism>
<evidence type="ECO:0000256" key="3">
    <source>
        <dbReference type="ARBA" id="ARBA00023242"/>
    </source>
</evidence>
<evidence type="ECO:0000256" key="1">
    <source>
        <dbReference type="ARBA" id="ARBA00004123"/>
    </source>
</evidence>
<dbReference type="InterPro" id="IPR009057">
    <property type="entry name" value="Homeodomain-like_sf"/>
</dbReference>
<reference evidence="5" key="1">
    <citation type="submission" date="2021-01" db="UniProtKB">
        <authorList>
            <consortium name="EnsemblMetazoa"/>
        </authorList>
    </citation>
    <scope>IDENTIFICATION</scope>
</reference>
<dbReference type="SUPFAM" id="SSF46689">
    <property type="entry name" value="Homeodomain-like"/>
    <property type="match status" value="1"/>
</dbReference>
<dbReference type="KEGG" id="nvi:103317729"/>
<dbReference type="Pfam" id="PF03184">
    <property type="entry name" value="DDE_1"/>
    <property type="match status" value="1"/>
</dbReference>
<dbReference type="InterPro" id="IPR050863">
    <property type="entry name" value="CenT-Element_Derived"/>
</dbReference>
<proteinExistence type="predicted"/>
<feature type="domain" description="HTH CENPB-type" evidence="4">
    <location>
        <begin position="55"/>
        <end position="130"/>
    </location>
</feature>
<sequence>MSTKSKRPRLLYSREALEEAIADIKAGMPVKTASEKYQIPRTTLHNKMTARYADKRPGPETVLTTAEENALVQWIANSSKQGLMVGKQQLVNSVAFLVKTLNRENPFSNGRPGRHWYQSFLRRHKDIVSRINENSGFVKTCADEADIRNWFHELSSYLEQKRLLDIPASRIFAAEMCVLFSMNADDEDREKIYVQMAGSADGCLVPPMLLFDNERLPSKIYQSLPRGWTCSKSDDGCMKPENFYEYVTQHFKKWLVKRKVDFPVVLFVDGKAPYLTLSLSNFCLRNKIQLIGLLPNLSHILQPLNKELFPSVKEAWKKTLEFHLQKEATNSLKEYVAPLLKSVLDDLQIDQLLINGFLTTGLHPLTEDALNYDKVPKKILPKSEIPEFDPYNLNEIFQVEEGEQHLEKCMNVLNHLEQWLSSSKLEIFNEAFDHEKWTGRIEDKSLFYYWRKVKTEVAYLNFEPAKSDTSCETVIVEADVHSSTNESRADIVEIIIEDSEKEYSTEIIES</sequence>
<gene>
    <name evidence="5" type="primary">103317729</name>
</gene>
<evidence type="ECO:0000313" key="6">
    <source>
        <dbReference type="Proteomes" id="UP000002358"/>
    </source>
</evidence>
<dbReference type="InterPro" id="IPR006600">
    <property type="entry name" value="HTH_CenpB_DNA-bd_dom"/>
</dbReference>
<dbReference type="GO" id="GO:0003677">
    <property type="term" value="F:DNA binding"/>
    <property type="evidence" value="ECO:0007669"/>
    <property type="project" value="UniProtKB-KW"/>
</dbReference>
<dbReference type="Gene3D" id="1.10.10.60">
    <property type="entry name" value="Homeodomain-like"/>
    <property type="match status" value="1"/>
</dbReference>
<dbReference type="PANTHER" id="PTHR19303:SF74">
    <property type="entry name" value="POGO TRANSPOSABLE ELEMENT WITH KRAB DOMAIN"/>
    <property type="match status" value="1"/>
</dbReference>
<name>A0A7M7HB12_NASVI</name>
<keyword evidence="2" id="KW-0238">DNA-binding</keyword>
<evidence type="ECO:0000259" key="4">
    <source>
        <dbReference type="PROSITE" id="PS51253"/>
    </source>
</evidence>
<dbReference type="SMR" id="A0A7M7HB12"/>
<comment type="subcellular location">
    <subcellularLocation>
        <location evidence="1">Nucleus</location>
    </subcellularLocation>
</comment>
<dbReference type="EnsemblMetazoa" id="XM_008216502">
    <property type="protein sequence ID" value="XP_008214724"/>
    <property type="gene ID" value="LOC103317729"/>
</dbReference>
<dbReference type="OMA" id="WIANSSK"/>
<dbReference type="Proteomes" id="UP000002358">
    <property type="component" value="Chromosome 4"/>
</dbReference>
<dbReference type="Pfam" id="PF03221">
    <property type="entry name" value="HTH_Tnp_Tc5"/>
    <property type="match status" value="1"/>
</dbReference>
<accession>A0A7M7HB12</accession>
<protein>
    <recommendedName>
        <fullName evidence="4">HTH CENPB-type domain-containing protein</fullName>
    </recommendedName>
</protein>